<dbReference type="EMBL" id="AZLV01001068">
    <property type="protein sequence ID" value="ETJ01619.1"/>
    <property type="molecule type" value="Genomic_DNA"/>
</dbReference>
<evidence type="ECO:0000313" key="3">
    <source>
        <dbReference type="Proteomes" id="UP000018852"/>
    </source>
</evidence>
<dbReference type="Proteomes" id="UP000018852">
    <property type="component" value="Unassembled WGS sequence"/>
</dbReference>
<feature type="region of interest" description="Disordered" evidence="1">
    <location>
        <begin position="58"/>
        <end position="129"/>
    </location>
</feature>
<reference evidence="2 3" key="1">
    <citation type="submission" date="2013-12" db="EMBL/GenBank/DDBJ databases">
        <title>A Varibaculum cambriense genome reconstructed from a premature infant gut community with otherwise low bacterial novelty that shifts toward anaerobic metabolism during the third week of life.</title>
        <authorList>
            <person name="Brown C.T."/>
            <person name="Sharon I."/>
            <person name="Thomas B.C."/>
            <person name="Castelle C.J."/>
            <person name="Morowitz M.J."/>
            <person name="Banfield J.F."/>
        </authorList>
    </citation>
    <scope>NUCLEOTIDE SEQUENCE [LARGE SCALE GENOMIC DNA]</scope>
    <source>
        <strain evidence="3">DORA_12</strain>
    </source>
</reference>
<feature type="region of interest" description="Disordered" evidence="1">
    <location>
        <begin position="146"/>
        <end position="170"/>
    </location>
</feature>
<organism evidence="2 3">
    <name type="scientific">Actinomyces urogenitalis DORA_12</name>
    <dbReference type="NCBI Taxonomy" id="1403939"/>
    <lineage>
        <taxon>Bacteria</taxon>
        <taxon>Bacillati</taxon>
        <taxon>Actinomycetota</taxon>
        <taxon>Actinomycetes</taxon>
        <taxon>Actinomycetales</taxon>
        <taxon>Actinomycetaceae</taxon>
        <taxon>Actinomyces</taxon>
    </lineage>
</organism>
<evidence type="ECO:0000256" key="1">
    <source>
        <dbReference type="SAM" id="MobiDB-lite"/>
    </source>
</evidence>
<accession>W1VC79</accession>
<feature type="compositionally biased region" description="Low complexity" evidence="1">
    <location>
        <begin position="93"/>
        <end position="108"/>
    </location>
</feature>
<proteinExistence type="predicted"/>
<gene>
    <name evidence="2" type="ORF">Q605_AUC01068G0002</name>
</gene>
<comment type="caution">
    <text evidence="2">The sequence shown here is derived from an EMBL/GenBank/DDBJ whole genome shotgun (WGS) entry which is preliminary data.</text>
</comment>
<sequence>MTTRPGCFPPPLDQAGDVTWYREHGYAVPAPAWSYRAPGASACIRWPPPRAWMMPAGVSSPPSTLRTPRSERGAPSSCRRTGCSLARGNVACPGTPTSSSPSPWTRPSCRMRTRRRTTCGPSFSPTAGAWARKEGSTSCDWTGWSPSPRCGSTAPGSAPPRAPACPASWT</sequence>
<dbReference type="AlphaFoldDB" id="W1VC79"/>
<protein>
    <submittedName>
        <fullName evidence="2">Uncharacterized protein</fullName>
    </submittedName>
</protein>
<evidence type="ECO:0000313" key="2">
    <source>
        <dbReference type="EMBL" id="ETJ01619.1"/>
    </source>
</evidence>
<name>W1VC79_9ACTO</name>